<dbReference type="FunFam" id="2.30.30.490:FF:000045">
    <property type="entry name" value="Predicted protein"/>
    <property type="match status" value="1"/>
</dbReference>
<keyword evidence="5" id="KW-0597">Phosphoprotein</keyword>
<feature type="compositionally biased region" description="Polar residues" evidence="17">
    <location>
        <begin position="701"/>
        <end position="731"/>
    </location>
</feature>
<keyword evidence="11" id="KW-0805">Transcription regulation</keyword>
<evidence type="ECO:0000256" key="1">
    <source>
        <dbReference type="ARBA" id="ARBA00004123"/>
    </source>
</evidence>
<dbReference type="RefSeq" id="XP_019637194.1">
    <property type="nucleotide sequence ID" value="XM_019781635.1"/>
</dbReference>
<feature type="region of interest" description="Disordered" evidence="17">
    <location>
        <begin position="1125"/>
        <end position="1156"/>
    </location>
</feature>
<keyword evidence="3" id="KW-0678">Repressor</keyword>
<dbReference type="Gene3D" id="1.10.10.60">
    <property type="entry name" value="Homeodomain-like"/>
    <property type="match status" value="1"/>
</dbReference>
<evidence type="ECO:0000256" key="17">
    <source>
        <dbReference type="SAM" id="MobiDB-lite"/>
    </source>
</evidence>
<feature type="compositionally biased region" description="Pro residues" evidence="17">
    <location>
        <begin position="765"/>
        <end position="846"/>
    </location>
</feature>
<keyword evidence="14" id="KW-0539">Nucleus</keyword>
<keyword evidence="4" id="KW-1017">Isopeptide bond</keyword>
<gene>
    <name evidence="23" type="primary">LOC109479649</name>
</gene>
<dbReference type="InterPro" id="IPR009057">
    <property type="entry name" value="Homeodomain-like_sf"/>
</dbReference>
<evidence type="ECO:0000256" key="15">
    <source>
        <dbReference type="ARBA" id="ARBA00068839"/>
    </source>
</evidence>
<feature type="domain" description="BAH" evidence="19">
    <location>
        <begin position="49"/>
        <end position="187"/>
    </location>
</feature>
<keyword evidence="22" id="KW-1185">Reference proteome</keyword>
<keyword evidence="12" id="KW-0175">Coiled coil</keyword>
<evidence type="ECO:0000313" key="22">
    <source>
        <dbReference type="Proteomes" id="UP000515135"/>
    </source>
</evidence>
<feature type="domain" description="GATA-type" evidence="18">
    <location>
        <begin position="523"/>
        <end position="579"/>
    </location>
</feature>
<feature type="compositionally biased region" description="Basic and acidic residues" evidence="17">
    <location>
        <begin position="1"/>
        <end position="31"/>
    </location>
</feature>
<dbReference type="InterPro" id="IPR043151">
    <property type="entry name" value="BAH_sf"/>
</dbReference>
<evidence type="ECO:0000256" key="10">
    <source>
        <dbReference type="ARBA" id="ARBA00022990"/>
    </source>
</evidence>
<evidence type="ECO:0000256" key="5">
    <source>
        <dbReference type="ARBA" id="ARBA00022553"/>
    </source>
</evidence>
<dbReference type="Gene3D" id="4.10.1240.50">
    <property type="match status" value="1"/>
</dbReference>
<dbReference type="PROSITE" id="PS50114">
    <property type="entry name" value="GATA_ZN_FINGER_2"/>
    <property type="match status" value="1"/>
</dbReference>
<evidence type="ECO:0000259" key="21">
    <source>
        <dbReference type="PROSITE" id="PS51293"/>
    </source>
</evidence>
<dbReference type="Gene3D" id="2.30.30.490">
    <property type="match status" value="2"/>
</dbReference>
<evidence type="ECO:0000256" key="3">
    <source>
        <dbReference type="ARBA" id="ARBA00022491"/>
    </source>
</evidence>
<evidence type="ECO:0000256" key="11">
    <source>
        <dbReference type="ARBA" id="ARBA00023015"/>
    </source>
</evidence>
<name>A0A6P4ZSX1_BRABE</name>
<proteinExistence type="predicted"/>
<dbReference type="InterPro" id="IPR013088">
    <property type="entry name" value="Znf_NHR/GATA"/>
</dbReference>
<feature type="region of interest" description="Disordered" evidence="17">
    <location>
        <begin position="467"/>
        <end position="506"/>
    </location>
</feature>
<feature type="domain" description="SANT" evidence="21">
    <location>
        <begin position="411"/>
        <end position="463"/>
    </location>
</feature>
<feature type="compositionally biased region" description="Low complexity" evidence="17">
    <location>
        <begin position="642"/>
        <end position="654"/>
    </location>
</feature>
<dbReference type="Proteomes" id="UP000515135">
    <property type="component" value="Unplaced"/>
</dbReference>
<dbReference type="SMART" id="SM01189">
    <property type="entry name" value="ELM2"/>
    <property type="match status" value="1"/>
</dbReference>
<dbReference type="InterPro" id="IPR000949">
    <property type="entry name" value="ELM2_dom"/>
</dbReference>
<feature type="region of interest" description="Disordered" evidence="17">
    <location>
        <begin position="940"/>
        <end position="1001"/>
    </location>
</feature>
<dbReference type="InterPro" id="IPR017884">
    <property type="entry name" value="SANT_dom"/>
</dbReference>
<dbReference type="GO" id="GO:0003682">
    <property type="term" value="F:chromatin binding"/>
    <property type="evidence" value="ECO:0007669"/>
    <property type="project" value="InterPro"/>
</dbReference>
<feature type="region of interest" description="Disordered" evidence="17">
    <location>
        <begin position="1"/>
        <end position="34"/>
    </location>
</feature>
<dbReference type="FunFam" id="2.30.30.490:FF:000023">
    <property type="entry name" value="Egg-laying defective protein 27"/>
    <property type="match status" value="1"/>
</dbReference>
<dbReference type="Pfam" id="PF03154">
    <property type="entry name" value="Atrophin-1"/>
    <property type="match status" value="1"/>
</dbReference>
<evidence type="ECO:0000256" key="16">
    <source>
        <dbReference type="PROSITE-ProRule" id="PRU00094"/>
    </source>
</evidence>
<evidence type="ECO:0000256" key="12">
    <source>
        <dbReference type="ARBA" id="ARBA00023054"/>
    </source>
</evidence>
<dbReference type="PROSITE" id="PS51038">
    <property type="entry name" value="BAH"/>
    <property type="match status" value="2"/>
</dbReference>
<feature type="domain" description="BAH" evidence="19">
    <location>
        <begin position="182"/>
        <end position="306"/>
    </location>
</feature>
<dbReference type="SUPFAM" id="SSF46689">
    <property type="entry name" value="Homeodomain-like"/>
    <property type="match status" value="1"/>
</dbReference>
<evidence type="ECO:0000256" key="7">
    <source>
        <dbReference type="ARBA" id="ARBA00022771"/>
    </source>
</evidence>
<dbReference type="SMART" id="SM00717">
    <property type="entry name" value="SANT"/>
    <property type="match status" value="1"/>
</dbReference>
<dbReference type="SMART" id="SM00439">
    <property type="entry name" value="BAH"/>
    <property type="match status" value="2"/>
</dbReference>
<evidence type="ECO:0000256" key="14">
    <source>
        <dbReference type="ARBA" id="ARBA00023242"/>
    </source>
</evidence>
<keyword evidence="10" id="KW-0007">Acetylation</keyword>
<dbReference type="GO" id="GO:0043565">
    <property type="term" value="F:sequence-specific DNA binding"/>
    <property type="evidence" value="ECO:0007669"/>
    <property type="project" value="InterPro"/>
</dbReference>
<feature type="region of interest" description="Disordered" evidence="17">
    <location>
        <begin position="566"/>
        <end position="905"/>
    </location>
</feature>
<dbReference type="CDD" id="cd11661">
    <property type="entry name" value="SANT_MTA3_like"/>
    <property type="match status" value="1"/>
</dbReference>
<feature type="compositionally biased region" description="Low complexity" evidence="17">
    <location>
        <begin position="615"/>
        <end position="625"/>
    </location>
</feature>
<dbReference type="Gene3D" id="3.30.50.10">
    <property type="entry name" value="Erythroid Transcription Factor GATA-1, subunit A"/>
    <property type="match status" value="1"/>
</dbReference>
<dbReference type="SUPFAM" id="SSF57716">
    <property type="entry name" value="Glucocorticoid receptor-like (DNA-binding domain)"/>
    <property type="match status" value="1"/>
</dbReference>
<evidence type="ECO:0000256" key="13">
    <source>
        <dbReference type="ARBA" id="ARBA00023163"/>
    </source>
</evidence>
<dbReference type="GO" id="GO:0003714">
    <property type="term" value="F:transcription corepressor activity"/>
    <property type="evidence" value="ECO:0007669"/>
    <property type="project" value="TreeGrafter"/>
</dbReference>
<dbReference type="PRINTS" id="PR01217">
    <property type="entry name" value="PRICHEXTENSN"/>
</dbReference>
<keyword evidence="13" id="KW-0804">Transcription</keyword>
<keyword evidence="7 16" id="KW-0863">Zinc-finger</keyword>
<evidence type="ECO:0000256" key="2">
    <source>
        <dbReference type="ARBA" id="ARBA00022473"/>
    </source>
</evidence>
<dbReference type="InterPro" id="IPR002951">
    <property type="entry name" value="Atrophin-like"/>
</dbReference>
<keyword evidence="2" id="KW-0217">Developmental protein</keyword>
<feature type="compositionally biased region" description="Basic residues" evidence="17">
    <location>
        <begin position="468"/>
        <end position="483"/>
    </location>
</feature>
<evidence type="ECO:0000313" key="23">
    <source>
        <dbReference type="RefSeq" id="XP_019637194.1"/>
    </source>
</evidence>
<feature type="region of interest" description="Disordered" evidence="17">
    <location>
        <begin position="1322"/>
        <end position="1341"/>
    </location>
</feature>
<evidence type="ECO:0000256" key="9">
    <source>
        <dbReference type="ARBA" id="ARBA00022843"/>
    </source>
</evidence>
<dbReference type="InterPro" id="IPR001025">
    <property type="entry name" value="BAH_dom"/>
</dbReference>
<dbReference type="Pfam" id="PF01448">
    <property type="entry name" value="ELM2"/>
    <property type="match status" value="1"/>
</dbReference>
<sequence>MGEEGNKQEMEPRETTRRKRYSIEETREEKPKRRLRNQPEITSWTVGGVSYKVGDCVYIDSQRADNPYYICSIQEFRMTKKETVYLEVKWFYRTSEVPDSVYHLLVQDRNSENSSGQDSVIKESLMKSRELFISDATDSYPVSALRGRCCVHHYPDIVAAKAFDPNPNTFFYILGYNPETRRLNGTQGEIRVGPSHQTKKETVYLEVKWFYRTSEVPDSVYHLLVQDRNSENSSGQDSVIKESLMKSRELFISDATDSYPVSALRGRCCVHHYPDIVAAKAFDPNPNTFFYILGYNPETRRLNGTQGEIRVGPSHQAKLPEYNPNRQDDRELQEELVWTPKVNDCDLLMYLRAARSMAAFAGMCDGGSPDDGCLAASRDETTINALDTLHQFDYNTGKALQALVKRPVPVSADRKWTDDETKRFVKGLRQFGKNFFRIRKELLPEKETSELVEFYYLWKKTPAANNCRPHRRHRRQSTLRRVRGVGSRAGNGNRPPSSEFLDLSSASETELENVDSEDSDSRDLSAYACRHCFTTTSRDWHHGGHDKVILCTDCRIFFKKYGELRPIETPREPPPFMFKPVKEDKDDDAMNSGKAGMRTRRNRDGVQSRHKGKASSSSPSESSSPVNHLANARHLGQKGRQSPSTGSTTSNSSDKSVKKRKLGKGNKDEEKGSKKRHRDKSLSEESEATNLEEGRHKKPKQTSSRSESPSEAATSDSGSINEESCSGIQEYTNEDENSSPSSPENDNDSDYEPPASTAREEDSQPPSPVPIKPIPQVPRLPTPPPMQELPATQPPVPPVPPVPAAPPAAVPPVPLPPHPLPPPPMQEPDVPPPVPRLLPPPPPLQPAVPLIIPKQEPKSPSPPPRDLPPLGSPPLQPAQAPPFQSRSAQKPRSPSPPAVVVDRQDHVSASARFIRHLSRRDNTCSRTDLTFVPLENTKLAKKRAEATKKAEQAKHEEERKKQEDERETREREREQEQDREREEKQRRPPTSPPPRCSTADVQITGPHVHHQGHYGSAFPSSLSFQQGPFIGPDTPALRTLSEYARPHAMASQDPNMPYHLPPGFFIPGAPEHEIRERELREREMREREIREREMRESGFKPGYELKAMEHEQIRMSQMEMHRLWQGGHPMAPGHQPGTAPPFASPFGPYPPPGSSVLDRERMAHPMHHMAESPHVNPVERLNAERLQAERNMALAMDPIVRLQLAGITPHHHQHSHSHTHLHLHPQDPLYGVPPPHLIGPHPWPAGLPPPPSAGTPFQPPSPFLRGPTPFLTREHEIHRETVLSRQYEGLIPPYMSASQQLSAQAQAEQLRLIEQQRYMQQHHEDYLRRLQGEGDKPPGPP</sequence>
<keyword evidence="8" id="KW-0862">Zinc</keyword>
<keyword evidence="6" id="KW-0479">Metal-binding</keyword>
<evidence type="ECO:0000256" key="6">
    <source>
        <dbReference type="ARBA" id="ARBA00022723"/>
    </source>
</evidence>
<evidence type="ECO:0000256" key="8">
    <source>
        <dbReference type="ARBA" id="ARBA00022833"/>
    </source>
</evidence>
<dbReference type="GO" id="GO:0005654">
    <property type="term" value="C:nucleoplasm"/>
    <property type="evidence" value="ECO:0007669"/>
    <property type="project" value="UniProtKB-ARBA"/>
</dbReference>
<dbReference type="KEGG" id="bbel:109479649"/>
<evidence type="ECO:0000259" key="20">
    <source>
        <dbReference type="PROSITE" id="PS51156"/>
    </source>
</evidence>
<dbReference type="FunFam" id="1.10.10.60:FF:000052">
    <property type="entry name" value="Arginine-glutamic acid dipeptide (RE) repeats"/>
    <property type="match status" value="1"/>
</dbReference>
<dbReference type="GO" id="GO:0008270">
    <property type="term" value="F:zinc ion binding"/>
    <property type="evidence" value="ECO:0007669"/>
    <property type="project" value="UniProtKB-KW"/>
</dbReference>
<feature type="domain" description="ELM2" evidence="20">
    <location>
        <begin position="307"/>
        <end position="407"/>
    </location>
</feature>
<dbReference type="CDD" id="cd00202">
    <property type="entry name" value="ZnF_GATA"/>
    <property type="match status" value="1"/>
</dbReference>
<organism evidence="22 23">
    <name type="scientific">Branchiostoma belcheri</name>
    <name type="common">Amphioxus</name>
    <dbReference type="NCBI Taxonomy" id="7741"/>
    <lineage>
        <taxon>Eukaryota</taxon>
        <taxon>Metazoa</taxon>
        <taxon>Chordata</taxon>
        <taxon>Cephalochordata</taxon>
        <taxon>Leptocardii</taxon>
        <taxon>Amphioxiformes</taxon>
        <taxon>Branchiostomatidae</taxon>
        <taxon>Branchiostoma</taxon>
    </lineage>
</organism>
<keyword evidence="9" id="KW-0832">Ubl conjugation</keyword>
<accession>A0A6P4ZSX1</accession>
<dbReference type="Pfam" id="PF01426">
    <property type="entry name" value="BAH"/>
    <property type="match status" value="1"/>
</dbReference>
<reference evidence="23" key="1">
    <citation type="submission" date="2025-08" db="UniProtKB">
        <authorList>
            <consortium name="RefSeq"/>
        </authorList>
    </citation>
    <scope>IDENTIFICATION</scope>
    <source>
        <tissue evidence="23">Gonad</tissue>
    </source>
</reference>
<evidence type="ECO:0000259" key="19">
    <source>
        <dbReference type="PROSITE" id="PS51038"/>
    </source>
</evidence>
<dbReference type="PROSITE" id="PS51156">
    <property type="entry name" value="ELM2"/>
    <property type="match status" value="1"/>
</dbReference>
<dbReference type="PROSITE" id="PS51293">
    <property type="entry name" value="SANT"/>
    <property type="match status" value="1"/>
</dbReference>
<dbReference type="InterPro" id="IPR000679">
    <property type="entry name" value="Znf_GATA"/>
</dbReference>
<dbReference type="PANTHER" id="PTHR13859">
    <property type="entry name" value="ATROPHIN-RELATED"/>
    <property type="match status" value="1"/>
</dbReference>
<dbReference type="PANTHER" id="PTHR13859:SF11">
    <property type="entry name" value="GRUNGE, ISOFORM J"/>
    <property type="match status" value="1"/>
</dbReference>
<evidence type="ECO:0000259" key="18">
    <source>
        <dbReference type="PROSITE" id="PS50114"/>
    </source>
</evidence>
<protein>
    <recommendedName>
        <fullName evidence="15">Arginine-glutamic acid dipeptide repeats protein</fullName>
    </recommendedName>
</protein>
<feature type="compositionally biased region" description="Pro residues" evidence="17">
    <location>
        <begin position="859"/>
        <end position="880"/>
    </location>
</feature>
<feature type="compositionally biased region" description="Basic and acidic residues" evidence="17">
    <location>
        <begin position="942"/>
        <end position="986"/>
    </location>
</feature>
<dbReference type="Pfam" id="PF00320">
    <property type="entry name" value="GATA"/>
    <property type="match status" value="1"/>
</dbReference>
<evidence type="ECO:0000256" key="4">
    <source>
        <dbReference type="ARBA" id="ARBA00022499"/>
    </source>
</evidence>
<dbReference type="OrthoDB" id="6147534at2759"/>
<dbReference type="GeneID" id="109479649"/>
<dbReference type="FunFam" id="4.10.1240.50:FF:000003">
    <property type="entry name" value="Arginine-glutamic acid dipeptide (RE) repeats a"/>
    <property type="match status" value="1"/>
</dbReference>
<feature type="compositionally biased region" description="Pro residues" evidence="17">
    <location>
        <begin position="1138"/>
        <end position="1153"/>
    </location>
</feature>
<dbReference type="SMART" id="SM00401">
    <property type="entry name" value="ZnF_GATA"/>
    <property type="match status" value="1"/>
</dbReference>
<dbReference type="InterPro" id="IPR001005">
    <property type="entry name" value="SANT/Myb"/>
</dbReference>
<comment type="subcellular location">
    <subcellularLocation>
        <location evidence="1">Nucleus</location>
    </subcellularLocation>
</comment>